<comment type="caution">
    <text evidence="2">The sequence shown here is derived from an EMBL/GenBank/DDBJ whole genome shotgun (WGS) entry which is preliminary data.</text>
</comment>
<dbReference type="InterPro" id="IPR045063">
    <property type="entry name" value="Dynamin_N"/>
</dbReference>
<name>A0A9P9Y0X0_9HYPO</name>
<dbReference type="EMBL" id="JAGIXG020000021">
    <property type="protein sequence ID" value="KAI6781543.1"/>
    <property type="molecule type" value="Genomic_DNA"/>
</dbReference>
<reference evidence="2" key="1">
    <citation type="journal article" date="2021" name="J Fungi (Basel)">
        <title>Genomic and Metabolomic Analyses of the Marine Fungus Emericellopsis cladophorae: Insights into Saltwater Adaptability Mechanisms and Its Biosynthetic Potential.</title>
        <authorList>
            <person name="Goncalves M.F.M."/>
            <person name="Hilario S."/>
            <person name="Van de Peer Y."/>
            <person name="Esteves A.C."/>
            <person name="Alves A."/>
        </authorList>
    </citation>
    <scope>NUCLEOTIDE SEQUENCE</scope>
    <source>
        <strain evidence="2">MUM 19.33</strain>
    </source>
</reference>
<protein>
    <recommendedName>
        <fullName evidence="1">Dynamin N-terminal domain-containing protein</fullName>
    </recommendedName>
</protein>
<organism evidence="2 3">
    <name type="scientific">Emericellopsis cladophorae</name>
    <dbReference type="NCBI Taxonomy" id="2686198"/>
    <lineage>
        <taxon>Eukaryota</taxon>
        <taxon>Fungi</taxon>
        <taxon>Dikarya</taxon>
        <taxon>Ascomycota</taxon>
        <taxon>Pezizomycotina</taxon>
        <taxon>Sordariomycetes</taxon>
        <taxon>Hypocreomycetidae</taxon>
        <taxon>Hypocreales</taxon>
        <taxon>Bionectriaceae</taxon>
        <taxon>Emericellopsis</taxon>
    </lineage>
</organism>
<dbReference type="InterPro" id="IPR027417">
    <property type="entry name" value="P-loop_NTPase"/>
</dbReference>
<dbReference type="OrthoDB" id="415706at2759"/>
<feature type="domain" description="Dynamin N-terminal" evidence="1">
    <location>
        <begin position="8"/>
        <end position="72"/>
    </location>
</feature>
<dbReference type="RefSeq" id="XP_051362399.1">
    <property type="nucleotide sequence ID" value="XM_051506391.1"/>
</dbReference>
<evidence type="ECO:0000313" key="3">
    <source>
        <dbReference type="Proteomes" id="UP001055219"/>
    </source>
</evidence>
<gene>
    <name evidence="2" type="ORF">J7T54_001506</name>
</gene>
<dbReference type="SUPFAM" id="SSF52540">
    <property type="entry name" value="P-loop containing nucleoside triphosphate hydrolases"/>
    <property type="match status" value="1"/>
</dbReference>
<dbReference type="GeneID" id="75828024"/>
<accession>A0A9P9Y0X0</accession>
<evidence type="ECO:0000259" key="1">
    <source>
        <dbReference type="Pfam" id="PF00350"/>
    </source>
</evidence>
<dbReference type="AlphaFoldDB" id="A0A9P9Y0X0"/>
<sequence>MGLLLPGRGFSNNVLCLELEGPEMYPLTIIDFPGIFSNTTELQNSDDKKMVDELVDSYIQQRNSIILVIIVAGEVTNQRISFNG</sequence>
<dbReference type="Gene3D" id="3.40.50.300">
    <property type="entry name" value="P-loop containing nucleotide triphosphate hydrolases"/>
    <property type="match status" value="1"/>
</dbReference>
<dbReference type="Pfam" id="PF00350">
    <property type="entry name" value="Dynamin_N"/>
    <property type="match status" value="1"/>
</dbReference>
<evidence type="ECO:0000313" key="2">
    <source>
        <dbReference type="EMBL" id="KAI6781543.1"/>
    </source>
</evidence>
<dbReference type="Proteomes" id="UP001055219">
    <property type="component" value="Unassembled WGS sequence"/>
</dbReference>
<keyword evidence="3" id="KW-1185">Reference proteome</keyword>
<reference evidence="2" key="2">
    <citation type="submission" date="2022-07" db="EMBL/GenBank/DDBJ databases">
        <authorList>
            <person name="Goncalves M.F.M."/>
            <person name="Hilario S."/>
            <person name="Van De Peer Y."/>
            <person name="Esteves A.C."/>
            <person name="Alves A."/>
        </authorList>
    </citation>
    <scope>NUCLEOTIDE SEQUENCE</scope>
    <source>
        <strain evidence="2">MUM 19.33</strain>
    </source>
</reference>
<proteinExistence type="predicted"/>